<proteinExistence type="predicted"/>
<name>A0ABU0C4E1_9BRAD</name>
<evidence type="ECO:0000313" key="1">
    <source>
        <dbReference type="EMBL" id="MDQ0325376.1"/>
    </source>
</evidence>
<gene>
    <name evidence="1" type="ORF">J2R99_001225</name>
</gene>
<keyword evidence="2" id="KW-1185">Reference proteome</keyword>
<reference evidence="1 2" key="1">
    <citation type="submission" date="2023-07" db="EMBL/GenBank/DDBJ databases">
        <title>Genomic Encyclopedia of Type Strains, Phase IV (KMG-IV): sequencing the most valuable type-strain genomes for metagenomic binning, comparative biology and taxonomic classification.</title>
        <authorList>
            <person name="Goeker M."/>
        </authorList>
    </citation>
    <scope>NUCLEOTIDE SEQUENCE [LARGE SCALE GENOMIC DNA]</scope>
    <source>
        <strain evidence="1 2">DSM 11549</strain>
    </source>
</reference>
<organism evidence="1 2">
    <name type="scientific">Rhodopseudomonas julia</name>
    <dbReference type="NCBI Taxonomy" id="200617"/>
    <lineage>
        <taxon>Bacteria</taxon>
        <taxon>Pseudomonadati</taxon>
        <taxon>Pseudomonadota</taxon>
        <taxon>Alphaproteobacteria</taxon>
        <taxon>Hyphomicrobiales</taxon>
        <taxon>Nitrobacteraceae</taxon>
        <taxon>Rhodopseudomonas</taxon>
    </lineage>
</organism>
<protein>
    <submittedName>
        <fullName evidence="1">Uncharacterized protein</fullName>
    </submittedName>
</protein>
<dbReference type="Proteomes" id="UP001230253">
    <property type="component" value="Unassembled WGS sequence"/>
</dbReference>
<sequence>MIDEAELRASYLNGLSTLRSQRELTGPADGMYWLMPFAIAVERAGGDYNPSLIWPDYADLSGRERKAAEMIRASLSTSRKDLVDYAGFGSALYQFVYALFSINEKWKKERRYRQLPRSFLQQRETNIHQAIYDSPTYCAVTLVNLINRYRVDADGNPVDADPDEHLR</sequence>
<dbReference type="RefSeq" id="WP_307153573.1">
    <property type="nucleotide sequence ID" value="NZ_JAUSUK010000001.1"/>
</dbReference>
<dbReference type="EMBL" id="JAUSUK010000001">
    <property type="protein sequence ID" value="MDQ0325376.1"/>
    <property type="molecule type" value="Genomic_DNA"/>
</dbReference>
<comment type="caution">
    <text evidence="1">The sequence shown here is derived from an EMBL/GenBank/DDBJ whole genome shotgun (WGS) entry which is preliminary data.</text>
</comment>
<accession>A0ABU0C4E1</accession>
<evidence type="ECO:0000313" key="2">
    <source>
        <dbReference type="Proteomes" id="UP001230253"/>
    </source>
</evidence>